<organism evidence="1 2">
    <name type="scientific">Brevibacillus choshinensis</name>
    <dbReference type="NCBI Taxonomy" id="54911"/>
    <lineage>
        <taxon>Bacteria</taxon>
        <taxon>Bacillati</taxon>
        <taxon>Bacillota</taxon>
        <taxon>Bacilli</taxon>
        <taxon>Bacillales</taxon>
        <taxon>Paenibacillaceae</taxon>
        <taxon>Brevibacillus</taxon>
    </lineage>
</organism>
<accession>A0ABX7FL34</accession>
<evidence type="ECO:0000313" key="2">
    <source>
        <dbReference type="Proteomes" id="UP000596248"/>
    </source>
</evidence>
<reference evidence="1 2" key="1">
    <citation type="submission" date="2021-01" db="EMBL/GenBank/DDBJ databases">
        <title>Identification of strong promoters based on the transcriptome of Brevibacillus choshinensis.</title>
        <authorList>
            <person name="Yao D."/>
            <person name="Zhang K."/>
            <person name="Wu J."/>
        </authorList>
    </citation>
    <scope>NUCLEOTIDE SEQUENCE [LARGE SCALE GENOMIC DNA]</scope>
    <source>
        <strain evidence="1 2">HPD31-SP3</strain>
    </source>
</reference>
<dbReference type="Proteomes" id="UP000596248">
    <property type="component" value="Chromosome"/>
</dbReference>
<keyword evidence="2" id="KW-1185">Reference proteome</keyword>
<evidence type="ECO:0008006" key="3">
    <source>
        <dbReference type="Google" id="ProtNLM"/>
    </source>
</evidence>
<dbReference type="EMBL" id="CP069127">
    <property type="protein sequence ID" value="QRG66458.1"/>
    <property type="molecule type" value="Genomic_DNA"/>
</dbReference>
<gene>
    <name evidence="1" type="ORF">JNE38_23460</name>
</gene>
<name>A0ABX7FL34_BRECH</name>
<proteinExistence type="predicted"/>
<protein>
    <recommendedName>
        <fullName evidence="3">DUF2007 domain-containing protein</fullName>
    </recommendedName>
</protein>
<sequence>MGLFDFLFSRSKCLIYTAFGSEEYIRVVQKLTAAGVSFRTRSHYDHQRLRGSFPTFPAKDFTQYDIYVAKEDEYKAQAAIHSR</sequence>
<evidence type="ECO:0000313" key="1">
    <source>
        <dbReference type="EMBL" id="QRG66458.1"/>
    </source>
</evidence>
<dbReference type="RefSeq" id="WP_203353524.1">
    <property type="nucleotide sequence ID" value="NZ_CP069127.1"/>
</dbReference>